<evidence type="ECO:0000256" key="5">
    <source>
        <dbReference type="ARBA" id="ARBA00022741"/>
    </source>
</evidence>
<keyword evidence="8" id="KW-0902">Two-component regulatory system</keyword>
<dbReference type="Pfam" id="PF00512">
    <property type="entry name" value="HisKA"/>
    <property type="match status" value="1"/>
</dbReference>
<comment type="catalytic activity">
    <reaction evidence="1">
        <text>ATP + protein L-histidine = ADP + protein N-phospho-L-histidine.</text>
        <dbReference type="EC" id="2.7.13.3"/>
    </reaction>
</comment>
<keyword evidence="5" id="KW-0547">Nucleotide-binding</keyword>
<dbReference type="InterPro" id="IPR036097">
    <property type="entry name" value="HisK_dim/P_sf"/>
</dbReference>
<dbReference type="PRINTS" id="PR00344">
    <property type="entry name" value="BCTRLSENSOR"/>
</dbReference>
<evidence type="ECO:0000256" key="8">
    <source>
        <dbReference type="ARBA" id="ARBA00023012"/>
    </source>
</evidence>
<feature type="transmembrane region" description="Helical" evidence="10">
    <location>
        <begin position="150"/>
        <end position="167"/>
    </location>
</feature>
<keyword evidence="3" id="KW-0597">Phosphoprotein</keyword>
<dbReference type="PANTHER" id="PTHR43065">
    <property type="entry name" value="SENSOR HISTIDINE KINASE"/>
    <property type="match status" value="1"/>
</dbReference>
<evidence type="ECO:0000256" key="9">
    <source>
        <dbReference type="SAM" id="Coils"/>
    </source>
</evidence>
<evidence type="ECO:0000313" key="13">
    <source>
        <dbReference type="EMBL" id="REG37241.1"/>
    </source>
</evidence>
<dbReference type="Proteomes" id="UP000035579">
    <property type="component" value="Chromosome"/>
</dbReference>
<sequence length="447" mass="48085">MAAFGVMLADDTALQAQLRVKRRIFFVSACMILAIPVVRFLLTGTVLPALALVQVLWGLSYVLLGVYVGKGRLAPWLAGTGAAMVCVPAVTAIIHFTGGPASPFFVTIVSAPLIIALFAPDSRLPTLVSFVGMLGAVVVLNVLAGVPPSAVLHQLVVFGFVGAFGLYGGRTYRRLREAEKEAQQQRLSALEQLAESERLRLRAERERAEVERLVLVGQLASGVAHEVNNPLAFVKSNLHYLERELLDTDGPENKAELRELLGETRQGVLRIQQIVTDLRRFAREGHVASEPGSPSEAIEEARRLASVRLRSLGEVVVDVALGLPEVSLGQRHLVQVLVNLLLNAADAVEEAVPPRRARIVVRGRRVDGGVRLEVEDNGTGIPAEALPRLFEPFFTTKPPGKGTGLGLALCHEYVCRAGGALSAENRPEGGARFVLTLKEVREAASAA</sequence>
<feature type="coiled-coil region" evidence="9">
    <location>
        <begin position="172"/>
        <end position="213"/>
    </location>
</feature>
<dbReference type="Proteomes" id="UP000256345">
    <property type="component" value="Unassembled WGS sequence"/>
</dbReference>
<dbReference type="SUPFAM" id="SSF47384">
    <property type="entry name" value="Homodimeric domain of signal transducing histidine kinase"/>
    <property type="match status" value="1"/>
</dbReference>
<dbReference type="SMART" id="SM00388">
    <property type="entry name" value="HisKA"/>
    <property type="match status" value="1"/>
</dbReference>
<dbReference type="Gene3D" id="3.30.565.10">
    <property type="entry name" value="Histidine kinase-like ATPase, C-terminal domain"/>
    <property type="match status" value="1"/>
</dbReference>
<evidence type="ECO:0000256" key="2">
    <source>
        <dbReference type="ARBA" id="ARBA00012438"/>
    </source>
</evidence>
<dbReference type="PANTHER" id="PTHR43065:SF10">
    <property type="entry name" value="PEROXIDE STRESS-ACTIVATED HISTIDINE KINASE MAK3"/>
    <property type="match status" value="1"/>
</dbReference>
<dbReference type="GO" id="GO:0000155">
    <property type="term" value="F:phosphorelay sensor kinase activity"/>
    <property type="evidence" value="ECO:0007669"/>
    <property type="project" value="InterPro"/>
</dbReference>
<feature type="domain" description="Histidine kinase" evidence="11">
    <location>
        <begin position="222"/>
        <end position="441"/>
    </location>
</feature>
<feature type="transmembrane region" description="Helical" evidence="10">
    <location>
        <begin position="24"/>
        <end position="42"/>
    </location>
</feature>
<keyword evidence="6 12" id="KW-0418">Kinase</keyword>
<reference evidence="13 15" key="2">
    <citation type="submission" date="2018-08" db="EMBL/GenBank/DDBJ databases">
        <title>Genomic Encyclopedia of Archaeal and Bacterial Type Strains, Phase II (KMG-II): from individual species to whole genera.</title>
        <authorList>
            <person name="Goeker M."/>
        </authorList>
    </citation>
    <scope>NUCLEOTIDE SEQUENCE [LARGE SCALE GENOMIC DNA]</scope>
    <source>
        <strain evidence="13 15">DSM 2261</strain>
    </source>
</reference>
<feature type="transmembrane region" description="Helical" evidence="10">
    <location>
        <begin position="126"/>
        <end position="144"/>
    </location>
</feature>
<name>A0AAC8QC98_9BACT</name>
<dbReference type="InterPro" id="IPR004358">
    <property type="entry name" value="Sig_transdc_His_kin-like_C"/>
</dbReference>
<dbReference type="AlphaFoldDB" id="A0AAC8QC98"/>
<evidence type="ECO:0000313" key="14">
    <source>
        <dbReference type="Proteomes" id="UP000035579"/>
    </source>
</evidence>
<dbReference type="InterPro" id="IPR005467">
    <property type="entry name" value="His_kinase_dom"/>
</dbReference>
<keyword evidence="10" id="KW-0812">Transmembrane</keyword>
<dbReference type="EC" id="2.7.13.3" evidence="2"/>
<dbReference type="InterPro" id="IPR003594">
    <property type="entry name" value="HATPase_dom"/>
</dbReference>
<keyword evidence="4" id="KW-0808">Transferase</keyword>
<feature type="transmembrane region" description="Helical" evidence="10">
    <location>
        <begin position="102"/>
        <end position="119"/>
    </location>
</feature>
<evidence type="ECO:0000256" key="1">
    <source>
        <dbReference type="ARBA" id="ARBA00000085"/>
    </source>
</evidence>
<dbReference type="SMART" id="SM00387">
    <property type="entry name" value="HATPase_c"/>
    <property type="match status" value="1"/>
</dbReference>
<evidence type="ECO:0000256" key="10">
    <source>
        <dbReference type="SAM" id="Phobius"/>
    </source>
</evidence>
<keyword evidence="9" id="KW-0175">Coiled coil</keyword>
<reference evidence="12 14" key="1">
    <citation type="submission" date="2015-05" db="EMBL/GenBank/DDBJ databases">
        <title>Genome assembly of Archangium gephyra DSM 2261.</title>
        <authorList>
            <person name="Sharma G."/>
            <person name="Subramanian S."/>
        </authorList>
    </citation>
    <scope>NUCLEOTIDE SEQUENCE [LARGE SCALE GENOMIC DNA]</scope>
    <source>
        <strain evidence="12 14">DSM 2261</strain>
    </source>
</reference>
<dbReference type="InterPro" id="IPR036890">
    <property type="entry name" value="HATPase_C_sf"/>
</dbReference>
<evidence type="ECO:0000256" key="7">
    <source>
        <dbReference type="ARBA" id="ARBA00022840"/>
    </source>
</evidence>
<dbReference type="GO" id="GO:0005524">
    <property type="term" value="F:ATP binding"/>
    <property type="evidence" value="ECO:0007669"/>
    <property type="project" value="UniProtKB-KW"/>
</dbReference>
<dbReference type="PROSITE" id="PS50109">
    <property type="entry name" value="HIS_KIN"/>
    <property type="match status" value="1"/>
</dbReference>
<proteinExistence type="predicted"/>
<evidence type="ECO:0000313" key="12">
    <source>
        <dbReference type="EMBL" id="AKJ04700.1"/>
    </source>
</evidence>
<dbReference type="RefSeq" id="WP_338022003.1">
    <property type="nucleotide sequence ID" value="NZ_CP011509.1"/>
</dbReference>
<evidence type="ECO:0000256" key="4">
    <source>
        <dbReference type="ARBA" id="ARBA00022679"/>
    </source>
</evidence>
<dbReference type="KEGG" id="age:AA314_06326"/>
<dbReference type="SUPFAM" id="SSF55874">
    <property type="entry name" value="ATPase domain of HSP90 chaperone/DNA topoisomerase II/histidine kinase"/>
    <property type="match status" value="1"/>
</dbReference>
<organism evidence="12 14">
    <name type="scientific">Archangium gephyra</name>
    <dbReference type="NCBI Taxonomy" id="48"/>
    <lineage>
        <taxon>Bacteria</taxon>
        <taxon>Pseudomonadati</taxon>
        <taxon>Myxococcota</taxon>
        <taxon>Myxococcia</taxon>
        <taxon>Myxococcales</taxon>
        <taxon>Cystobacterineae</taxon>
        <taxon>Archangiaceae</taxon>
        <taxon>Archangium</taxon>
    </lineage>
</organism>
<keyword evidence="10" id="KW-1133">Transmembrane helix</keyword>
<dbReference type="CDD" id="cd00075">
    <property type="entry name" value="HATPase"/>
    <property type="match status" value="1"/>
</dbReference>
<dbReference type="EMBL" id="CP011509">
    <property type="protein sequence ID" value="AKJ04700.1"/>
    <property type="molecule type" value="Genomic_DNA"/>
</dbReference>
<evidence type="ECO:0000259" key="11">
    <source>
        <dbReference type="PROSITE" id="PS50109"/>
    </source>
</evidence>
<dbReference type="Pfam" id="PF02518">
    <property type="entry name" value="HATPase_c"/>
    <property type="match status" value="1"/>
</dbReference>
<evidence type="ECO:0000256" key="6">
    <source>
        <dbReference type="ARBA" id="ARBA00022777"/>
    </source>
</evidence>
<keyword evidence="10" id="KW-0472">Membrane</keyword>
<gene>
    <name evidence="12" type="ORF">AA314_06326</name>
    <name evidence="13" type="ORF">ATI61_101221</name>
</gene>
<feature type="transmembrane region" description="Helical" evidence="10">
    <location>
        <begin position="76"/>
        <end position="96"/>
    </location>
</feature>
<evidence type="ECO:0000313" key="15">
    <source>
        <dbReference type="Proteomes" id="UP000256345"/>
    </source>
</evidence>
<evidence type="ECO:0000256" key="3">
    <source>
        <dbReference type="ARBA" id="ARBA00022553"/>
    </source>
</evidence>
<dbReference type="CDD" id="cd00082">
    <property type="entry name" value="HisKA"/>
    <property type="match status" value="1"/>
</dbReference>
<accession>A0AAC8QC98</accession>
<dbReference type="EMBL" id="QUMU01000001">
    <property type="protein sequence ID" value="REG37241.1"/>
    <property type="molecule type" value="Genomic_DNA"/>
</dbReference>
<feature type="transmembrane region" description="Helical" evidence="10">
    <location>
        <begin position="48"/>
        <end position="69"/>
    </location>
</feature>
<keyword evidence="15" id="KW-1185">Reference proteome</keyword>
<protein>
    <recommendedName>
        <fullName evidence="2">histidine kinase</fullName>
        <ecNumber evidence="2">2.7.13.3</ecNumber>
    </recommendedName>
</protein>
<dbReference type="InterPro" id="IPR003661">
    <property type="entry name" value="HisK_dim/P_dom"/>
</dbReference>
<keyword evidence="7" id="KW-0067">ATP-binding</keyword>
<dbReference type="Gene3D" id="1.10.287.130">
    <property type="match status" value="1"/>
</dbReference>